<dbReference type="SMART" id="SM01231">
    <property type="entry name" value="H-kinase_dim"/>
    <property type="match status" value="1"/>
</dbReference>
<keyword evidence="3 7" id="KW-0597">Phosphoprotein</keyword>
<reference evidence="13" key="1">
    <citation type="submission" date="2022-07" db="EMBL/GenBank/DDBJ databases">
        <title>Complete Genome Sequence of the Radioresistant Bacterium Deinococcus aetherius ST0316, Isolated from the Air Dust collected in Lower Stratosphere above Japan.</title>
        <authorList>
            <person name="Satoh K."/>
            <person name="Hagiwara K."/>
            <person name="Katsumata K."/>
            <person name="Kubo A."/>
            <person name="Yokobori S."/>
            <person name="Yamagishi A."/>
            <person name="Oono Y."/>
            <person name="Narumi I."/>
        </authorList>
    </citation>
    <scope>NUCLEOTIDE SEQUENCE</scope>
    <source>
        <strain evidence="13">ST0316</strain>
        <plasmid evidence="13">pDAETH-1</plasmid>
    </source>
</reference>
<dbReference type="Gene3D" id="3.30.565.10">
    <property type="entry name" value="Histidine kinase-like ATPase, C-terminal domain"/>
    <property type="match status" value="1"/>
</dbReference>
<dbReference type="InterPro" id="IPR036061">
    <property type="entry name" value="CheW-like_dom_sf"/>
</dbReference>
<evidence type="ECO:0000259" key="11">
    <source>
        <dbReference type="PROSITE" id="PS50851"/>
    </source>
</evidence>
<dbReference type="InterPro" id="IPR003594">
    <property type="entry name" value="HATPase_dom"/>
</dbReference>
<dbReference type="Pfam" id="PF00072">
    <property type="entry name" value="Response_reg"/>
    <property type="match status" value="1"/>
</dbReference>
<dbReference type="PANTHER" id="PTHR43395">
    <property type="entry name" value="SENSOR HISTIDINE KINASE CHEA"/>
    <property type="match status" value="1"/>
</dbReference>
<evidence type="ECO:0000313" key="14">
    <source>
        <dbReference type="Proteomes" id="UP001064971"/>
    </source>
</evidence>
<protein>
    <recommendedName>
        <fullName evidence="2">histidine kinase</fullName>
        <ecNumber evidence="2">2.7.13.3</ecNumber>
    </recommendedName>
</protein>
<dbReference type="PRINTS" id="PR00344">
    <property type="entry name" value="BCTRLSENSOR"/>
</dbReference>
<dbReference type="SUPFAM" id="SSF47226">
    <property type="entry name" value="Histidine-containing phosphotransfer domain, HPT domain"/>
    <property type="match status" value="2"/>
</dbReference>
<dbReference type="PROSITE" id="PS50894">
    <property type="entry name" value="HPT"/>
    <property type="match status" value="2"/>
</dbReference>
<evidence type="ECO:0000256" key="8">
    <source>
        <dbReference type="SAM" id="MobiDB-lite"/>
    </source>
</evidence>
<dbReference type="InterPro" id="IPR001789">
    <property type="entry name" value="Sig_transdc_resp-reg_receiver"/>
</dbReference>
<evidence type="ECO:0000259" key="9">
    <source>
        <dbReference type="PROSITE" id="PS50109"/>
    </source>
</evidence>
<dbReference type="InterPro" id="IPR004105">
    <property type="entry name" value="CheA-like_dim"/>
</dbReference>
<organism evidence="13 14">
    <name type="scientific">Deinococcus aetherius</name>
    <dbReference type="NCBI Taxonomy" id="200252"/>
    <lineage>
        <taxon>Bacteria</taxon>
        <taxon>Thermotogati</taxon>
        <taxon>Deinococcota</taxon>
        <taxon>Deinococci</taxon>
        <taxon>Deinococcales</taxon>
        <taxon>Deinococcaceae</taxon>
        <taxon>Deinococcus</taxon>
    </lineage>
</organism>
<evidence type="ECO:0000259" key="12">
    <source>
        <dbReference type="PROSITE" id="PS50894"/>
    </source>
</evidence>
<feature type="domain" description="Response regulatory" evidence="10">
    <location>
        <begin position="793"/>
        <end position="910"/>
    </location>
</feature>
<sequence>MTAHSADLLGAYLLESWQNLTQLEACLAELRAGHDPGAVDALVVLYHRMRGSAALYGFPQMSSLAALGERLLESRPELPEELRQQLLGVLHSVTVCLRSALEGVASGQGEGEVGLTFAGIGGTRRLQDLLAARPTAFRAPSAPERAKTPEVPGTPAGLEAKLRAFREGQSDLWGYFAPEVREHLDALRTGLEAGESGDVTEMFRAAHTVKGSAYMVGFEVLGDFGHGLENLLSAVRDGERTLDAPARQALLEATSVVERLLRAAEGEPDDLAPVLARLSRRLTALVDGEVPEPEAPAPQAPGPEAPRPASPERRESVRVDPRRLDALMDLVGELVVSRARLGQTLSQLAGLTQAMTDSHARVGRAVRDFEERYLNPDMVRVGEGTATSRASVGELFDELEFDTYNDLNVLARAVTELAADFGEVRSSFGTGLSGLRDENERLGKLLRRLRQEVARTSRVPFGQVTTRLRRWARGRAEPLNLITEGERVEVEAGVLQGLADPLLHLVTNAAHHGLEPGGERVRAGKPPVGTIRVRAVARGHHLDVEVSDDGRGIDVAAVRERALARGLRSAAELAAMTDEAALHLILLPGLSTAREVTAEAGRGVGMDVVASNVRRLGGELLIRSRPGEGTTFTLRVPLTVRVAEIVLARVGRQTVAFATNSVAALREVDPGEVLGTPAGEAVEHEGRRVPLHPLRPLWGLPESGARGPRRVAVLHTASGLTAAEVDEFLDIEEVSLRPLEPLLASLPFLAGATVTSGGEVVPLLDPGGLERLAGQPRLWAPRLDTRGTRQQARLLLVDDSVSVRRVVGRMLERGGYRVVTAADGQAALEVLGQDAAFDLILSDLEMPRMNGYELIEALRSRVSTASTPVVVMTTRAGEKHQRLAFALGATDYFSKPVDETLLLRRLGQLCAGGAA</sequence>
<dbReference type="PROSITE" id="PS50109">
    <property type="entry name" value="HIS_KIN"/>
    <property type="match status" value="1"/>
</dbReference>
<evidence type="ECO:0000259" key="10">
    <source>
        <dbReference type="PROSITE" id="PS50110"/>
    </source>
</evidence>
<dbReference type="PROSITE" id="PS50851">
    <property type="entry name" value="CHEW"/>
    <property type="match status" value="1"/>
</dbReference>
<evidence type="ECO:0000313" key="13">
    <source>
        <dbReference type="EMBL" id="BDP43453.1"/>
    </source>
</evidence>
<feature type="domain" description="CheW-like" evidence="11">
    <location>
        <begin position="642"/>
        <end position="775"/>
    </location>
</feature>
<dbReference type="EMBL" id="AP026561">
    <property type="protein sequence ID" value="BDP43453.1"/>
    <property type="molecule type" value="Genomic_DNA"/>
</dbReference>
<keyword evidence="5" id="KW-0418">Kinase</keyword>
<feature type="domain" description="HPt" evidence="12">
    <location>
        <begin position="1"/>
        <end position="104"/>
    </location>
</feature>
<dbReference type="Pfam" id="PF01584">
    <property type="entry name" value="CheW"/>
    <property type="match status" value="1"/>
</dbReference>
<dbReference type="Gene3D" id="2.30.30.40">
    <property type="entry name" value="SH3 Domains"/>
    <property type="match status" value="1"/>
</dbReference>
<evidence type="ECO:0000256" key="3">
    <source>
        <dbReference type="ARBA" id="ARBA00022553"/>
    </source>
</evidence>
<dbReference type="Gene3D" id="1.10.287.560">
    <property type="entry name" value="Histidine kinase CheA-like, homodimeric domain"/>
    <property type="match status" value="1"/>
</dbReference>
<dbReference type="Pfam" id="PF02895">
    <property type="entry name" value="H-kinase_dim"/>
    <property type="match status" value="1"/>
</dbReference>
<evidence type="ECO:0000256" key="7">
    <source>
        <dbReference type="PROSITE-ProRule" id="PRU00169"/>
    </source>
</evidence>
<feature type="domain" description="Histidine kinase" evidence="9">
    <location>
        <begin position="435"/>
        <end position="640"/>
    </location>
</feature>
<dbReference type="InterPro" id="IPR036890">
    <property type="entry name" value="HATPase_C_sf"/>
</dbReference>
<evidence type="ECO:0000256" key="4">
    <source>
        <dbReference type="ARBA" id="ARBA00022679"/>
    </source>
</evidence>
<feature type="modified residue" description="Phosphohistidine" evidence="6">
    <location>
        <position position="207"/>
    </location>
</feature>
<dbReference type="Pfam" id="PF02518">
    <property type="entry name" value="HATPase_c"/>
    <property type="match status" value="1"/>
</dbReference>
<dbReference type="InterPro" id="IPR036641">
    <property type="entry name" value="HPT_dom_sf"/>
</dbReference>
<dbReference type="InterPro" id="IPR037006">
    <property type="entry name" value="CheA-like_homodim_sf"/>
</dbReference>
<dbReference type="SUPFAM" id="SSF55874">
    <property type="entry name" value="ATPase domain of HSP90 chaperone/DNA topoisomerase II/histidine kinase"/>
    <property type="match status" value="1"/>
</dbReference>
<dbReference type="InterPro" id="IPR036097">
    <property type="entry name" value="HisK_dim/P_sf"/>
</dbReference>
<dbReference type="Proteomes" id="UP001064971">
    <property type="component" value="Plasmid pDAETH-1"/>
</dbReference>
<feature type="modified residue" description="4-aspartylphosphate" evidence="7">
    <location>
        <position position="843"/>
    </location>
</feature>
<feature type="region of interest" description="Disordered" evidence="8">
    <location>
        <begin position="288"/>
        <end position="319"/>
    </location>
</feature>
<dbReference type="SMART" id="SM00448">
    <property type="entry name" value="REC"/>
    <property type="match status" value="1"/>
</dbReference>
<feature type="domain" description="HPt" evidence="12">
    <location>
        <begin position="165"/>
        <end position="264"/>
    </location>
</feature>
<dbReference type="RefSeq" id="WP_264777934.1">
    <property type="nucleotide sequence ID" value="NZ_AP026561.1"/>
</dbReference>
<dbReference type="CDD" id="cd00088">
    <property type="entry name" value="HPT"/>
    <property type="match status" value="1"/>
</dbReference>
<gene>
    <name evidence="13" type="ORF">DAETH_34220</name>
</gene>
<accession>A0ABM8AI77</accession>
<dbReference type="SUPFAM" id="SSF52172">
    <property type="entry name" value="CheY-like"/>
    <property type="match status" value="1"/>
</dbReference>
<dbReference type="PROSITE" id="PS50110">
    <property type="entry name" value="RESPONSE_REGULATORY"/>
    <property type="match status" value="1"/>
</dbReference>
<evidence type="ECO:0000256" key="2">
    <source>
        <dbReference type="ARBA" id="ARBA00012438"/>
    </source>
</evidence>
<dbReference type="InterPro" id="IPR051315">
    <property type="entry name" value="Bact_Chemotaxis_CheA"/>
</dbReference>
<keyword evidence="4" id="KW-0808">Transferase</keyword>
<dbReference type="SMART" id="SM00387">
    <property type="entry name" value="HATPase_c"/>
    <property type="match status" value="1"/>
</dbReference>
<feature type="modified residue" description="Phosphohistidine" evidence="6">
    <location>
        <position position="47"/>
    </location>
</feature>
<dbReference type="Gene3D" id="3.40.50.2300">
    <property type="match status" value="1"/>
</dbReference>
<dbReference type="Pfam" id="PF01627">
    <property type="entry name" value="Hpt"/>
    <property type="match status" value="2"/>
</dbReference>
<evidence type="ECO:0000256" key="5">
    <source>
        <dbReference type="ARBA" id="ARBA00022777"/>
    </source>
</evidence>
<comment type="catalytic activity">
    <reaction evidence="1">
        <text>ATP + protein L-histidine = ADP + protein N-phospho-L-histidine.</text>
        <dbReference type="EC" id="2.7.13.3"/>
    </reaction>
</comment>
<feature type="compositionally biased region" description="Basic and acidic residues" evidence="8">
    <location>
        <begin position="310"/>
        <end position="319"/>
    </location>
</feature>
<keyword evidence="13" id="KW-0614">Plasmid</keyword>
<dbReference type="InterPro" id="IPR008207">
    <property type="entry name" value="Sig_transdc_His_kin_Hpt_dom"/>
</dbReference>
<evidence type="ECO:0000256" key="6">
    <source>
        <dbReference type="PROSITE-ProRule" id="PRU00110"/>
    </source>
</evidence>
<proteinExistence type="predicted"/>
<dbReference type="SUPFAM" id="SSF50341">
    <property type="entry name" value="CheW-like"/>
    <property type="match status" value="1"/>
</dbReference>
<dbReference type="InterPro" id="IPR011006">
    <property type="entry name" value="CheY-like_superfamily"/>
</dbReference>
<dbReference type="Gene3D" id="1.20.120.160">
    <property type="entry name" value="HPT domain"/>
    <property type="match status" value="2"/>
</dbReference>
<evidence type="ECO:0000256" key="1">
    <source>
        <dbReference type="ARBA" id="ARBA00000085"/>
    </source>
</evidence>
<dbReference type="InterPro" id="IPR004358">
    <property type="entry name" value="Sig_transdc_His_kin-like_C"/>
</dbReference>
<keyword evidence="14" id="KW-1185">Reference proteome</keyword>
<dbReference type="PANTHER" id="PTHR43395:SF1">
    <property type="entry name" value="CHEMOTAXIS PROTEIN CHEA"/>
    <property type="match status" value="1"/>
</dbReference>
<dbReference type="SMART" id="SM00260">
    <property type="entry name" value="CheW"/>
    <property type="match status" value="1"/>
</dbReference>
<name>A0ABM8AI77_9DEIO</name>
<feature type="compositionally biased region" description="Pro residues" evidence="8">
    <location>
        <begin position="293"/>
        <end position="309"/>
    </location>
</feature>
<geneLocation type="plasmid" evidence="13 14">
    <name>pDAETH-1</name>
</geneLocation>
<dbReference type="InterPro" id="IPR002545">
    <property type="entry name" value="CheW-lke_dom"/>
</dbReference>
<dbReference type="SUPFAM" id="SSF47384">
    <property type="entry name" value="Homodimeric domain of signal transducing histidine kinase"/>
    <property type="match status" value="1"/>
</dbReference>
<dbReference type="CDD" id="cd00156">
    <property type="entry name" value="REC"/>
    <property type="match status" value="1"/>
</dbReference>
<dbReference type="EC" id="2.7.13.3" evidence="2"/>
<dbReference type="SMART" id="SM00073">
    <property type="entry name" value="HPT"/>
    <property type="match status" value="2"/>
</dbReference>
<dbReference type="InterPro" id="IPR005467">
    <property type="entry name" value="His_kinase_dom"/>
</dbReference>